<evidence type="ECO:0000256" key="1">
    <source>
        <dbReference type="SAM" id="MobiDB-lite"/>
    </source>
</evidence>
<reference evidence="2" key="1">
    <citation type="submission" date="2020-10" db="EMBL/GenBank/DDBJ databases">
        <authorList>
            <person name="Sedaghatjoo S."/>
        </authorList>
    </citation>
    <scope>NUCLEOTIDE SEQUENCE</scope>
    <source>
        <strain evidence="2">AZH3</strain>
    </source>
</reference>
<dbReference type="Proteomes" id="UP000836402">
    <property type="component" value="Unassembled WGS sequence"/>
</dbReference>
<keyword evidence="3" id="KW-1185">Reference proteome</keyword>
<accession>A0ABN7J346</accession>
<sequence length="114" mass="11958">MRKRSKEPPDPSTAAYVRVRFALALLPILLKESKGGNWSLHVLLTCSNSCPCSSRASSKGLPSESSTATTPEAPKTETRLKNTGAGGTKTGARACQAALMSSLLLARSSPDRAV</sequence>
<evidence type="ECO:0000313" key="3">
    <source>
        <dbReference type="Proteomes" id="UP000836402"/>
    </source>
</evidence>
<comment type="caution">
    <text evidence="2">The sequence shown here is derived from an EMBL/GenBank/DDBJ whole genome shotgun (WGS) entry which is preliminary data.</text>
</comment>
<gene>
    <name evidence="2" type="ORF">JKIAZH3_G182</name>
</gene>
<dbReference type="EMBL" id="CAJHJG010004530">
    <property type="protein sequence ID" value="CAD6941881.1"/>
    <property type="molecule type" value="Genomic_DNA"/>
</dbReference>
<feature type="non-terminal residue" evidence="2">
    <location>
        <position position="114"/>
    </location>
</feature>
<evidence type="ECO:0000313" key="2">
    <source>
        <dbReference type="EMBL" id="CAD6941881.1"/>
    </source>
</evidence>
<proteinExistence type="predicted"/>
<protein>
    <submittedName>
        <fullName evidence="2">Uncharacterized protein</fullName>
    </submittedName>
</protein>
<name>A0ABN7J346_9BASI</name>
<feature type="region of interest" description="Disordered" evidence="1">
    <location>
        <begin position="51"/>
        <end position="89"/>
    </location>
</feature>
<organism evidence="2 3">
    <name type="scientific">Tilletia caries</name>
    <name type="common">wheat bunt fungus</name>
    <dbReference type="NCBI Taxonomy" id="13290"/>
    <lineage>
        <taxon>Eukaryota</taxon>
        <taxon>Fungi</taxon>
        <taxon>Dikarya</taxon>
        <taxon>Basidiomycota</taxon>
        <taxon>Ustilaginomycotina</taxon>
        <taxon>Exobasidiomycetes</taxon>
        <taxon>Tilletiales</taxon>
        <taxon>Tilletiaceae</taxon>
        <taxon>Tilletia</taxon>
    </lineage>
</organism>